<feature type="transmembrane region" description="Helical" evidence="6">
    <location>
        <begin position="310"/>
        <end position="330"/>
    </location>
</feature>
<feature type="domain" description="Major facilitator superfamily (MFS) profile" evidence="7">
    <location>
        <begin position="24"/>
        <end position="429"/>
    </location>
</feature>
<evidence type="ECO:0000313" key="9">
    <source>
        <dbReference type="Proteomes" id="UP000570166"/>
    </source>
</evidence>
<feature type="transmembrane region" description="Helical" evidence="6">
    <location>
        <begin position="275"/>
        <end position="298"/>
    </location>
</feature>
<comment type="caution">
    <text evidence="8">The sequence shown here is derived from an EMBL/GenBank/DDBJ whole genome shotgun (WGS) entry which is preliminary data.</text>
</comment>
<feature type="transmembrane region" description="Helical" evidence="6">
    <location>
        <begin position="336"/>
        <end position="361"/>
    </location>
</feature>
<keyword evidence="5 6" id="KW-0472">Membrane</keyword>
<dbReference type="PANTHER" id="PTHR43124">
    <property type="entry name" value="PURINE EFFLUX PUMP PBUE"/>
    <property type="match status" value="1"/>
</dbReference>
<dbReference type="SUPFAM" id="SSF103473">
    <property type="entry name" value="MFS general substrate transporter"/>
    <property type="match status" value="1"/>
</dbReference>
<dbReference type="Pfam" id="PF07690">
    <property type="entry name" value="MFS_1"/>
    <property type="match status" value="1"/>
</dbReference>
<comment type="subcellular location">
    <subcellularLocation>
        <location evidence="1">Cell membrane</location>
        <topology evidence="1">Multi-pass membrane protein</topology>
    </subcellularLocation>
</comment>
<evidence type="ECO:0000256" key="6">
    <source>
        <dbReference type="SAM" id="Phobius"/>
    </source>
</evidence>
<feature type="transmembrane region" description="Helical" evidence="6">
    <location>
        <begin position="21"/>
        <end position="43"/>
    </location>
</feature>
<feature type="transmembrane region" description="Helical" evidence="6">
    <location>
        <begin position="242"/>
        <end position="263"/>
    </location>
</feature>
<reference evidence="8 9" key="1">
    <citation type="submission" date="2020-07" db="EMBL/GenBank/DDBJ databases">
        <authorList>
            <person name="Sun Q."/>
        </authorList>
    </citation>
    <scope>NUCLEOTIDE SEQUENCE [LARGE SCALE GENOMIC DNA]</scope>
    <source>
        <strain evidence="8 9">CGMCC 1.13654</strain>
    </source>
</reference>
<keyword evidence="3 6" id="KW-0812">Transmembrane</keyword>
<evidence type="ECO:0000256" key="3">
    <source>
        <dbReference type="ARBA" id="ARBA00022692"/>
    </source>
</evidence>
<name>A0A838L5U6_9SPHN</name>
<feature type="transmembrane region" description="Helical" evidence="6">
    <location>
        <begin position="124"/>
        <end position="143"/>
    </location>
</feature>
<feature type="transmembrane region" description="Helical" evidence="6">
    <location>
        <begin position="402"/>
        <end position="426"/>
    </location>
</feature>
<sequence length="435" mass="44010">MTAYAPLGEVSGDIAPARRSTMIVAIAVLTLNLLIGAALRLVFAPVVELAKADLHLSDTQLGLIQGIAGALPIAFLSLPLGRLTDRANRVRLLAGITIVSIAGTALAGMASSFAMLFAGRMLGVLAGFCALPVAISIAADLVAPQLRGRAMLFLQLGLMIGSAIAFAVAGKLAGLAASALPVAGLAPWRQAQLLLAGAGLLSMASFLLLRDPPRREIAGNLDIPLSEAFAEIGRRAGFIVPLYIGQVTVVMADMAASVWAAPVLTRDYHLTPDRFGGWMGLVILLSGILGAVLGGLAADFGQKGKLPGGMLAAAIAAAAVSIPAAFFAVMPSATDFAWALGLLLTCGGVTGLVTATALSVYMPNEVRGFCLGLFIVVGAVGGLGIAPSLVPWVSALLGGEGHVGLALAIVGAVTSVVALVGFVFAIRHQPLPPAA</sequence>
<feature type="transmembrane region" description="Helical" evidence="6">
    <location>
        <begin position="190"/>
        <end position="209"/>
    </location>
</feature>
<organism evidence="8 9">
    <name type="scientific">Sphingomonas chungangi</name>
    <dbReference type="NCBI Taxonomy" id="2683589"/>
    <lineage>
        <taxon>Bacteria</taxon>
        <taxon>Pseudomonadati</taxon>
        <taxon>Pseudomonadota</taxon>
        <taxon>Alphaproteobacteria</taxon>
        <taxon>Sphingomonadales</taxon>
        <taxon>Sphingomonadaceae</taxon>
        <taxon>Sphingomonas</taxon>
    </lineage>
</organism>
<dbReference type="InterPro" id="IPR050189">
    <property type="entry name" value="MFS_Efflux_Transporters"/>
</dbReference>
<dbReference type="Proteomes" id="UP000570166">
    <property type="component" value="Unassembled WGS sequence"/>
</dbReference>
<dbReference type="EMBL" id="JACEIB010000006">
    <property type="protein sequence ID" value="MBA2934300.1"/>
    <property type="molecule type" value="Genomic_DNA"/>
</dbReference>
<keyword evidence="2" id="KW-1003">Cell membrane</keyword>
<dbReference type="Gene3D" id="1.20.1250.20">
    <property type="entry name" value="MFS general substrate transporter like domains"/>
    <property type="match status" value="1"/>
</dbReference>
<feature type="transmembrane region" description="Helical" evidence="6">
    <location>
        <begin position="92"/>
        <end position="118"/>
    </location>
</feature>
<dbReference type="PROSITE" id="PS50850">
    <property type="entry name" value="MFS"/>
    <property type="match status" value="1"/>
</dbReference>
<evidence type="ECO:0000256" key="1">
    <source>
        <dbReference type="ARBA" id="ARBA00004651"/>
    </source>
</evidence>
<evidence type="ECO:0000256" key="5">
    <source>
        <dbReference type="ARBA" id="ARBA00023136"/>
    </source>
</evidence>
<evidence type="ECO:0000256" key="2">
    <source>
        <dbReference type="ARBA" id="ARBA00022475"/>
    </source>
</evidence>
<dbReference type="GO" id="GO:0005886">
    <property type="term" value="C:plasma membrane"/>
    <property type="evidence" value="ECO:0007669"/>
    <property type="project" value="UniProtKB-SubCell"/>
</dbReference>
<dbReference type="InterPro" id="IPR011701">
    <property type="entry name" value="MFS"/>
</dbReference>
<evidence type="ECO:0000313" key="8">
    <source>
        <dbReference type="EMBL" id="MBA2934300.1"/>
    </source>
</evidence>
<dbReference type="RefSeq" id="WP_160365798.1">
    <property type="nucleotide sequence ID" value="NZ_JACEIB010000006.1"/>
</dbReference>
<dbReference type="AlphaFoldDB" id="A0A838L5U6"/>
<accession>A0A838L5U6</accession>
<evidence type="ECO:0000259" key="7">
    <source>
        <dbReference type="PROSITE" id="PS50850"/>
    </source>
</evidence>
<feature type="transmembrane region" description="Helical" evidence="6">
    <location>
        <begin position="368"/>
        <end position="390"/>
    </location>
</feature>
<feature type="transmembrane region" description="Helical" evidence="6">
    <location>
        <begin position="150"/>
        <end position="170"/>
    </location>
</feature>
<evidence type="ECO:0000256" key="4">
    <source>
        <dbReference type="ARBA" id="ARBA00022989"/>
    </source>
</evidence>
<keyword evidence="4 6" id="KW-1133">Transmembrane helix</keyword>
<dbReference type="PANTHER" id="PTHR43124:SF3">
    <property type="entry name" value="CHLORAMPHENICOL EFFLUX PUMP RV0191"/>
    <property type="match status" value="1"/>
</dbReference>
<dbReference type="InterPro" id="IPR020846">
    <property type="entry name" value="MFS_dom"/>
</dbReference>
<keyword evidence="9" id="KW-1185">Reference proteome</keyword>
<protein>
    <submittedName>
        <fullName evidence="8">MFS transporter</fullName>
    </submittedName>
</protein>
<feature type="transmembrane region" description="Helical" evidence="6">
    <location>
        <begin position="63"/>
        <end position="80"/>
    </location>
</feature>
<gene>
    <name evidence="8" type="ORF">HZF05_09335</name>
</gene>
<dbReference type="GO" id="GO:0022857">
    <property type="term" value="F:transmembrane transporter activity"/>
    <property type="evidence" value="ECO:0007669"/>
    <property type="project" value="InterPro"/>
</dbReference>
<dbReference type="InterPro" id="IPR036259">
    <property type="entry name" value="MFS_trans_sf"/>
</dbReference>
<proteinExistence type="predicted"/>